<dbReference type="SUPFAM" id="SSF55120">
    <property type="entry name" value="Pseudouridine synthase"/>
    <property type="match status" value="1"/>
</dbReference>
<evidence type="ECO:0000313" key="3">
    <source>
        <dbReference type="EMBL" id="KKM05670.1"/>
    </source>
</evidence>
<dbReference type="InterPro" id="IPR000748">
    <property type="entry name" value="PsdUridine_synth_RsuA/RluB/E/F"/>
</dbReference>
<proteinExistence type="predicted"/>
<organism evidence="3">
    <name type="scientific">marine sediment metagenome</name>
    <dbReference type="NCBI Taxonomy" id="412755"/>
    <lineage>
        <taxon>unclassified sequences</taxon>
        <taxon>metagenomes</taxon>
        <taxon>ecological metagenomes</taxon>
    </lineage>
</organism>
<dbReference type="EMBL" id="LAZR01016165">
    <property type="protein sequence ID" value="KKM05670.1"/>
    <property type="molecule type" value="Genomic_DNA"/>
</dbReference>
<dbReference type="InterPro" id="IPR050343">
    <property type="entry name" value="RsuA_PseudoU_synthase"/>
</dbReference>
<dbReference type="Pfam" id="PF00849">
    <property type="entry name" value="PseudoU_synth_2"/>
    <property type="match status" value="1"/>
</dbReference>
<dbReference type="Gene3D" id="3.30.70.580">
    <property type="entry name" value="Pseudouridine synthase I, catalytic domain, N-terminal subdomain"/>
    <property type="match status" value="1"/>
</dbReference>
<dbReference type="PANTHER" id="PTHR47683:SF2">
    <property type="entry name" value="RNA-BINDING S4 DOMAIN-CONTAINING PROTEIN"/>
    <property type="match status" value="1"/>
</dbReference>
<dbReference type="InterPro" id="IPR020103">
    <property type="entry name" value="PsdUridine_synth_cat_dom_sf"/>
</dbReference>
<dbReference type="NCBIfam" id="TIGR00093">
    <property type="entry name" value="pseudouridine synthase"/>
    <property type="match status" value="1"/>
</dbReference>
<dbReference type="Gene3D" id="3.30.70.1560">
    <property type="entry name" value="Alpha-L RNA-binding motif"/>
    <property type="match status" value="1"/>
</dbReference>
<dbReference type="PANTHER" id="PTHR47683">
    <property type="entry name" value="PSEUDOURIDINE SYNTHASE FAMILY PROTEIN-RELATED"/>
    <property type="match status" value="1"/>
</dbReference>
<dbReference type="AlphaFoldDB" id="A0A0F9H3T0"/>
<reference evidence="3" key="1">
    <citation type="journal article" date="2015" name="Nature">
        <title>Complex archaea that bridge the gap between prokaryotes and eukaryotes.</title>
        <authorList>
            <person name="Spang A."/>
            <person name="Saw J.H."/>
            <person name="Jorgensen S.L."/>
            <person name="Zaremba-Niedzwiedzka K."/>
            <person name="Martijn J."/>
            <person name="Lind A.E."/>
            <person name="van Eijk R."/>
            <person name="Schleper C."/>
            <person name="Guy L."/>
            <person name="Ettema T.J."/>
        </authorList>
    </citation>
    <scope>NUCLEOTIDE SEQUENCE</scope>
</reference>
<feature type="domain" description="Pseudouridine synthase RsuA/RluA-like" evidence="2">
    <location>
        <begin position="11"/>
        <end position="143"/>
    </location>
</feature>
<evidence type="ECO:0000256" key="1">
    <source>
        <dbReference type="ARBA" id="ARBA00023235"/>
    </source>
</evidence>
<comment type="caution">
    <text evidence="3">The sequence shown here is derived from an EMBL/GenBank/DDBJ whole genome shotgun (WGS) entry which is preliminary data.</text>
</comment>
<dbReference type="InterPro" id="IPR020094">
    <property type="entry name" value="TruA/RsuA/RluB/E/F_N"/>
</dbReference>
<dbReference type="GO" id="GO:0003723">
    <property type="term" value="F:RNA binding"/>
    <property type="evidence" value="ECO:0007669"/>
    <property type="project" value="InterPro"/>
</dbReference>
<protein>
    <recommendedName>
        <fullName evidence="2">Pseudouridine synthase RsuA/RluA-like domain-containing protein</fullName>
    </recommendedName>
</protein>
<sequence length="194" mass="22384">MNLRAASKLRQFIMFHKPKGAIVTLSDESSRKTVYDILPRFVLEDKWRPVGRLDRDSRGLLLFTQEGELINRLTLPGQYSKIYEVWIRGRISEEQLRQTLKGVKTAIGILKVKRVEVLGCAGPKTRLLVALLEGKNRHVRRIFGSLQDPQFHTPLKVLDLKRIQIGTIKLDIASSRWRFLTHKEEKALIRGTAY</sequence>
<evidence type="ECO:0000259" key="2">
    <source>
        <dbReference type="Pfam" id="PF00849"/>
    </source>
</evidence>
<dbReference type="InterPro" id="IPR006145">
    <property type="entry name" value="PsdUridine_synth_RsuA/RluA"/>
</dbReference>
<keyword evidence="1" id="KW-0413">Isomerase</keyword>
<dbReference type="GO" id="GO:0009982">
    <property type="term" value="F:pseudouridine synthase activity"/>
    <property type="evidence" value="ECO:0007669"/>
    <property type="project" value="InterPro"/>
</dbReference>
<accession>A0A0F9H3T0</accession>
<gene>
    <name evidence="3" type="ORF">LCGC14_1751730</name>
</gene>
<dbReference type="GO" id="GO:0001522">
    <property type="term" value="P:pseudouridine synthesis"/>
    <property type="evidence" value="ECO:0007669"/>
    <property type="project" value="InterPro"/>
</dbReference>
<name>A0A0F9H3T0_9ZZZZ</name>
<dbReference type="InterPro" id="IPR042092">
    <property type="entry name" value="PsdUridine_s_RsuA/RluB/E/F_cat"/>
</dbReference>